<feature type="non-terminal residue" evidence="1">
    <location>
        <position position="40"/>
    </location>
</feature>
<dbReference type="Proteomes" id="UP000789759">
    <property type="component" value="Unassembled WGS sequence"/>
</dbReference>
<protein>
    <submittedName>
        <fullName evidence="1">6217_t:CDS:1</fullName>
    </submittedName>
</protein>
<evidence type="ECO:0000313" key="2">
    <source>
        <dbReference type="Proteomes" id="UP000789759"/>
    </source>
</evidence>
<sequence>NYNTAETLKKAKEIIEVIINNDMSRDEVIIKHVENNSQCL</sequence>
<dbReference type="EMBL" id="CAJVQA010049650">
    <property type="protein sequence ID" value="CAG8820791.1"/>
    <property type="molecule type" value="Genomic_DNA"/>
</dbReference>
<evidence type="ECO:0000313" key="1">
    <source>
        <dbReference type="EMBL" id="CAG8820791.1"/>
    </source>
</evidence>
<name>A0A9N9PHC7_9GLOM</name>
<dbReference type="AlphaFoldDB" id="A0A9N9PHC7"/>
<keyword evidence="2" id="KW-1185">Reference proteome</keyword>
<comment type="caution">
    <text evidence="1">The sequence shown here is derived from an EMBL/GenBank/DDBJ whole genome shotgun (WGS) entry which is preliminary data.</text>
</comment>
<gene>
    <name evidence="1" type="ORF">CPELLU_LOCUS19668</name>
</gene>
<accession>A0A9N9PHC7</accession>
<reference evidence="1" key="1">
    <citation type="submission" date="2021-06" db="EMBL/GenBank/DDBJ databases">
        <authorList>
            <person name="Kallberg Y."/>
            <person name="Tangrot J."/>
            <person name="Rosling A."/>
        </authorList>
    </citation>
    <scope>NUCLEOTIDE SEQUENCE</scope>
    <source>
        <strain evidence="1">FL966</strain>
    </source>
</reference>
<feature type="non-terminal residue" evidence="1">
    <location>
        <position position="1"/>
    </location>
</feature>
<organism evidence="1 2">
    <name type="scientific">Cetraspora pellucida</name>
    <dbReference type="NCBI Taxonomy" id="1433469"/>
    <lineage>
        <taxon>Eukaryota</taxon>
        <taxon>Fungi</taxon>
        <taxon>Fungi incertae sedis</taxon>
        <taxon>Mucoromycota</taxon>
        <taxon>Glomeromycotina</taxon>
        <taxon>Glomeromycetes</taxon>
        <taxon>Diversisporales</taxon>
        <taxon>Gigasporaceae</taxon>
        <taxon>Cetraspora</taxon>
    </lineage>
</organism>
<proteinExistence type="predicted"/>